<dbReference type="Proteomes" id="UP000604046">
    <property type="component" value="Unassembled WGS sequence"/>
</dbReference>
<proteinExistence type="predicted"/>
<keyword evidence="3" id="KW-1185">Reference proteome</keyword>
<dbReference type="AlphaFoldDB" id="A0A812HZR1"/>
<feature type="region of interest" description="Disordered" evidence="1">
    <location>
        <begin position="205"/>
        <end position="315"/>
    </location>
</feature>
<dbReference type="EMBL" id="CAJNDS010000136">
    <property type="protein sequence ID" value="CAE6968740.1"/>
    <property type="molecule type" value="Genomic_DNA"/>
</dbReference>
<reference evidence="2" key="1">
    <citation type="submission" date="2021-02" db="EMBL/GenBank/DDBJ databases">
        <authorList>
            <person name="Dougan E. K."/>
            <person name="Rhodes N."/>
            <person name="Thang M."/>
            <person name="Chan C."/>
        </authorList>
    </citation>
    <scope>NUCLEOTIDE SEQUENCE</scope>
</reference>
<organism evidence="2 3">
    <name type="scientific">Symbiodinium natans</name>
    <dbReference type="NCBI Taxonomy" id="878477"/>
    <lineage>
        <taxon>Eukaryota</taxon>
        <taxon>Sar</taxon>
        <taxon>Alveolata</taxon>
        <taxon>Dinophyceae</taxon>
        <taxon>Suessiales</taxon>
        <taxon>Symbiodiniaceae</taxon>
        <taxon>Symbiodinium</taxon>
    </lineage>
</organism>
<name>A0A812HZR1_9DINO</name>
<evidence type="ECO:0000313" key="3">
    <source>
        <dbReference type="Proteomes" id="UP000604046"/>
    </source>
</evidence>
<protein>
    <submittedName>
        <fullName evidence="2">Uncharacterized protein</fullName>
    </submittedName>
</protein>
<feature type="compositionally biased region" description="Basic and acidic residues" evidence="1">
    <location>
        <begin position="249"/>
        <end position="266"/>
    </location>
</feature>
<comment type="caution">
    <text evidence="2">The sequence shown here is derived from an EMBL/GenBank/DDBJ whole genome shotgun (WGS) entry which is preliminary data.</text>
</comment>
<dbReference type="OrthoDB" id="10485760at2759"/>
<gene>
    <name evidence="2" type="ORF">SNAT2548_LOCUS2365</name>
</gene>
<feature type="compositionally biased region" description="Polar residues" evidence="1">
    <location>
        <begin position="290"/>
        <end position="302"/>
    </location>
</feature>
<evidence type="ECO:0000256" key="1">
    <source>
        <dbReference type="SAM" id="MobiDB-lite"/>
    </source>
</evidence>
<sequence>MRNSKKYWKVPDQSDTRLRAEQDVPTDDRISMQPYFALLDILGELEDESNLQVWRQTLQIWASKQANEQPLLAQVAYVLDARYPRRYCCLLLLCEKHYDSILDRWHTAFSKRMQQTMMLIQALRRAVIDKTTTSRASYDKAFDVSNVAFHHNSFPYPIFPMKIGRDLATLLESHLMLPFQGAGGLLSITQQAFQDYGVNSGDFGKGAAKGKGSKARPSGKGSSLTWGKGSVDFKDCARTPKGKSSGKGSWKERDHDSRTDWRKNPDDDQDDWGSRWKQQGNWGQGKGWHSNRQSQCSNQGSKTRTRTPPGKGKNNQYSGYNLSCRDCSHHDIPPGFTQKVKVVVKAYICPSSTTAGIQCGQIRGTGEGCPLCNEARRYWSSEQAQMGWTSLPIARKCELLQLDRILYEMEIVDSSCSATYQFVDGMNTLLAGLKEDDYTPRQWAACWMTPEDIVNCYGPLDDPILLQTFYIVSWFMDLLRDIWRTAGVHLAKKYELEKWAANFDHSPILPWPHMIASSFSLAYEHAKLFCPTPAPALKWSKDIFDWMLQLDLVKVTTDLFQVLAEEAAGLLDGDDQILSLIKGEQPYTNTGAAAVGGFGSLYFDAV</sequence>
<accession>A0A812HZR1</accession>
<evidence type="ECO:0000313" key="2">
    <source>
        <dbReference type="EMBL" id="CAE6968740.1"/>
    </source>
</evidence>